<evidence type="ECO:0000259" key="1">
    <source>
        <dbReference type="SMART" id="SM00897"/>
    </source>
</evidence>
<dbReference type="Proteomes" id="UP000706151">
    <property type="component" value="Unassembled WGS sequence"/>
</dbReference>
<dbReference type="SMART" id="SM01204">
    <property type="entry name" value="FIST_C"/>
    <property type="match status" value="1"/>
</dbReference>
<reference evidence="3 4" key="1">
    <citation type="submission" date="2020-10" db="EMBL/GenBank/DDBJ databases">
        <title>Connecting structure to function with the recovery of over 1000 high-quality activated sludge metagenome-assembled genomes encoding full-length rRNA genes using long-read sequencing.</title>
        <authorList>
            <person name="Singleton C.M."/>
            <person name="Petriglieri F."/>
            <person name="Kristensen J.M."/>
            <person name="Kirkegaard R.H."/>
            <person name="Michaelsen T.Y."/>
            <person name="Andersen M.H."/>
            <person name="Karst S.M."/>
            <person name="Dueholm M.S."/>
            <person name="Nielsen P.H."/>
            <person name="Albertsen M."/>
        </authorList>
    </citation>
    <scope>NUCLEOTIDE SEQUENCE [LARGE SCALE GENOMIC DNA]</scope>
    <source>
        <strain evidence="3">Fred_18-Q3-R57-64_BAT3C.720</strain>
    </source>
</reference>
<name>A0A935W7M0_9PROT</name>
<feature type="domain" description="FIST C-domain" evidence="2">
    <location>
        <begin position="198"/>
        <end position="343"/>
    </location>
</feature>
<evidence type="ECO:0000313" key="4">
    <source>
        <dbReference type="Proteomes" id="UP000706151"/>
    </source>
</evidence>
<comment type="caution">
    <text evidence="3">The sequence shown here is derived from an EMBL/GenBank/DDBJ whole genome shotgun (WGS) entry which is preliminary data.</text>
</comment>
<dbReference type="InterPro" id="IPR013702">
    <property type="entry name" value="FIST_domain_N"/>
</dbReference>
<dbReference type="Pfam" id="PF10442">
    <property type="entry name" value="FIST_C"/>
    <property type="match status" value="1"/>
</dbReference>
<protein>
    <submittedName>
        <fullName evidence="3">FIST C-terminal domain-containing protein</fullName>
    </submittedName>
</protein>
<proteinExistence type="predicted"/>
<dbReference type="EMBL" id="JADJOT010000008">
    <property type="protein sequence ID" value="MBK7954010.1"/>
    <property type="molecule type" value="Genomic_DNA"/>
</dbReference>
<gene>
    <name evidence="3" type="ORF">IPK02_08650</name>
</gene>
<organism evidence="3 4">
    <name type="scientific">Candidatus Accumulibacter affinis</name>
    <dbReference type="NCBI Taxonomy" id="2954384"/>
    <lineage>
        <taxon>Bacteria</taxon>
        <taxon>Pseudomonadati</taxon>
        <taxon>Pseudomonadota</taxon>
        <taxon>Betaproteobacteria</taxon>
        <taxon>Candidatus Accumulibacter</taxon>
    </lineage>
</organism>
<accession>A0A935W7M0</accession>
<dbReference type="SMART" id="SM00897">
    <property type="entry name" value="FIST"/>
    <property type="match status" value="1"/>
</dbReference>
<sequence length="369" mass="38184">MSVASALRAGNESLPELAVQALRLALDKTGQSYANGVLLFLTAGFARDAQQALTAVARAARCIQVAGGIAGGVFTDSGWVVDRPAAALMVFAGEHALVGHPQAAAGTDQALLSYAGGRFPPAWREADARRVGGSFAALPGGSEAVAWQQGRLTAQCSVQLPGMQVAIGVSRGWQLLGDTCRVDRSNAYEVLELGGETALESLQRGLPADFRTPLPLASLCAVLIDDDAAGSDRQRAFAAGAGQAIAILAVNADRSITLAERLVPGQRLVWAMRTPLLVAADMRRSVAELAASTQDPLAAVVFSCSGRGPCFYAGEDRDLDCLREGFPGLPLLGSYATGQIAPRLAGGNQLLQNAVVTALISPAPRKASV</sequence>
<evidence type="ECO:0000259" key="2">
    <source>
        <dbReference type="SMART" id="SM01204"/>
    </source>
</evidence>
<evidence type="ECO:0000313" key="3">
    <source>
        <dbReference type="EMBL" id="MBK7954010.1"/>
    </source>
</evidence>
<dbReference type="InterPro" id="IPR019494">
    <property type="entry name" value="FIST_C"/>
</dbReference>
<dbReference type="AlphaFoldDB" id="A0A935W7M0"/>
<feature type="domain" description="FIST" evidence="1">
    <location>
        <begin position="34"/>
        <end position="197"/>
    </location>
</feature>